<dbReference type="RefSeq" id="WP_110422499.1">
    <property type="nucleotide sequence ID" value="NZ_QGLP01000003.1"/>
</dbReference>
<comment type="caution">
    <text evidence="3">The sequence shown here is derived from an EMBL/GenBank/DDBJ whole genome shotgun (WGS) entry which is preliminary data.</text>
</comment>
<feature type="region of interest" description="Disordered" evidence="1">
    <location>
        <begin position="125"/>
        <end position="163"/>
    </location>
</feature>
<reference evidence="3 4" key="1">
    <citation type="submission" date="2018-05" db="EMBL/GenBank/DDBJ databases">
        <title>Reference genomes for bee gut microbiota database.</title>
        <authorList>
            <person name="Ellegaard K.M."/>
        </authorList>
    </citation>
    <scope>NUCLEOTIDE SEQUENCE [LARGE SCALE GENOMIC DNA]</scope>
    <source>
        <strain evidence="3 4">ESL0177</strain>
    </source>
</reference>
<organism evidence="3 4">
    <name type="scientific">Gilliamella apicola</name>
    <dbReference type="NCBI Taxonomy" id="1196095"/>
    <lineage>
        <taxon>Bacteria</taxon>
        <taxon>Pseudomonadati</taxon>
        <taxon>Pseudomonadota</taxon>
        <taxon>Gammaproteobacteria</taxon>
        <taxon>Orbales</taxon>
        <taxon>Orbaceae</taxon>
        <taxon>Gilliamella</taxon>
    </lineage>
</organism>
<feature type="compositionally biased region" description="Polar residues" evidence="1">
    <location>
        <begin position="129"/>
        <end position="143"/>
    </location>
</feature>
<gene>
    <name evidence="3" type="ORF">DKK79_01220</name>
</gene>
<evidence type="ECO:0000313" key="3">
    <source>
        <dbReference type="EMBL" id="PXZ06771.1"/>
    </source>
</evidence>
<protein>
    <submittedName>
        <fullName evidence="3">Uncharacterized protein</fullName>
    </submittedName>
</protein>
<feature type="compositionally biased region" description="Acidic residues" evidence="1">
    <location>
        <begin position="151"/>
        <end position="162"/>
    </location>
</feature>
<accession>A0A2V4E6P8</accession>
<dbReference type="Proteomes" id="UP000247483">
    <property type="component" value="Unassembled WGS sequence"/>
</dbReference>
<evidence type="ECO:0000313" key="4">
    <source>
        <dbReference type="Proteomes" id="UP000247483"/>
    </source>
</evidence>
<proteinExistence type="predicted"/>
<name>A0A2V4E6P8_9GAMM</name>
<keyword evidence="2" id="KW-0812">Transmembrane</keyword>
<keyword evidence="2" id="KW-1133">Transmembrane helix</keyword>
<sequence length="341" mass="38260">MALRIELEGYKPGIAKFLAQKWSGSADIDILIQRNQDGYYLLGLNQWGPEKHWHTLTNLSVDNQQLSGLVEEWLVDSLIIQGTQVRFLIEIRDRQNDNNKDRGVVNIADNVFPSAALNTETVPDEIEQNRSQPAQEAANLNTPDDSKSPEPEEATLDAENQPEIDKEAAPEPVIAQEVVSIPEPTKSKSKSGTFILILVILLILAGIGGAVWYFLFSKDNNPLITTTQTNSQCNVSNATSDDLSFIQQCLQSKPDTDALIEVINQAKQVNKCDIAQRLYANQSMLNAKIALLYAKEYDEKFYQDNRCFKVDKGTAIYWYETSLNNDPNNALAKERLVELQK</sequence>
<evidence type="ECO:0000256" key="1">
    <source>
        <dbReference type="SAM" id="MobiDB-lite"/>
    </source>
</evidence>
<dbReference type="AlphaFoldDB" id="A0A2V4E6P8"/>
<dbReference type="EMBL" id="QGLP01000003">
    <property type="protein sequence ID" value="PXZ06771.1"/>
    <property type="molecule type" value="Genomic_DNA"/>
</dbReference>
<keyword evidence="2" id="KW-0472">Membrane</keyword>
<evidence type="ECO:0000256" key="2">
    <source>
        <dbReference type="SAM" id="Phobius"/>
    </source>
</evidence>
<feature type="transmembrane region" description="Helical" evidence="2">
    <location>
        <begin position="194"/>
        <end position="215"/>
    </location>
</feature>